<protein>
    <submittedName>
        <fullName evidence="3">DUF6515 family protein</fullName>
    </submittedName>
</protein>
<keyword evidence="5" id="KW-1185">Reference proteome</keyword>
<feature type="chain" id="PRO_5013267265" evidence="1">
    <location>
        <begin position="26"/>
        <end position="266"/>
    </location>
</feature>
<evidence type="ECO:0000313" key="2">
    <source>
        <dbReference type="EMBL" id="SFW55099.1"/>
    </source>
</evidence>
<evidence type="ECO:0000256" key="1">
    <source>
        <dbReference type="SAM" id="SignalP"/>
    </source>
</evidence>
<evidence type="ECO:0000313" key="4">
    <source>
        <dbReference type="Proteomes" id="UP000183788"/>
    </source>
</evidence>
<reference evidence="2 4" key="1">
    <citation type="submission" date="2016-11" db="EMBL/GenBank/DDBJ databases">
        <authorList>
            <person name="Jaros S."/>
            <person name="Januszkiewicz K."/>
            <person name="Wedrychowicz H."/>
        </authorList>
    </citation>
    <scope>NUCLEOTIDE SEQUENCE [LARGE SCALE GENOMIC DNA]</scope>
    <source>
        <strain evidence="2 4">DSM 784</strain>
    </source>
</reference>
<dbReference type="OrthoDB" id="660033at2"/>
<dbReference type="EMBL" id="FPIZ01000007">
    <property type="protein sequence ID" value="SFW55099.1"/>
    <property type="molecule type" value="Genomic_DNA"/>
</dbReference>
<dbReference type="STRING" id="1004.SAMN05661012_02446"/>
<dbReference type="AlphaFoldDB" id="A0A1K1Q5Y7"/>
<proteinExistence type="predicted"/>
<gene>
    <name evidence="2" type="ORF">SAMN05661012_02446</name>
    <name evidence="3" type="ORF">SR876_17480</name>
</gene>
<keyword evidence="1" id="KW-0732">Signal</keyword>
<dbReference type="Proteomes" id="UP000183788">
    <property type="component" value="Unassembled WGS sequence"/>
</dbReference>
<reference evidence="3 5" key="2">
    <citation type="submission" date="2023-11" db="EMBL/GenBank/DDBJ databases">
        <title>MicrobeMod: A computational toolkit for identifying prokaryotic methylation and restriction-modification with nanopore sequencing.</title>
        <authorList>
            <person name="Crits-Christoph A."/>
            <person name="Kang S.C."/>
            <person name="Lee H."/>
            <person name="Ostrov N."/>
        </authorList>
    </citation>
    <scope>NUCLEOTIDE SEQUENCE [LARGE SCALE GENOMIC DNA]</scope>
    <source>
        <strain evidence="3 5">ATCC 23090</strain>
    </source>
</reference>
<evidence type="ECO:0000313" key="5">
    <source>
        <dbReference type="Proteomes" id="UP001326715"/>
    </source>
</evidence>
<sequence>MKTRLYLLLTLIALVSVATMDSAYAQRGHGGGRVSFGGGGRVAFSGGGRVAFGGGGGRIAVGVGTRIGGPRFYAGGGYYRSPYHYYPRPYYRPYRYYGMPIGFVVNVLPYGFLSFNTTWGPYYYADGYFYQPYASEGTTHEQYKVVDPPIGVVIPVLPNGVNTVVIDGNTYYEKNGTYYQEILQDKQVKYVVVGKNGQLDTGKAQDEQPAPAPDPEVLEQLPNGSRGVEINGQQLYVSPDGMYYQEVTNTDNSRGYKLVGKMSADY</sequence>
<feature type="signal peptide" evidence="1">
    <location>
        <begin position="1"/>
        <end position="25"/>
    </location>
</feature>
<accession>A0A1K1Q5Y7</accession>
<dbReference type="RefSeq" id="WP_072360350.1">
    <property type="nucleotide sequence ID" value="NZ_CP139972.1"/>
</dbReference>
<dbReference type="Pfam" id="PF20125">
    <property type="entry name" value="DUF6515"/>
    <property type="match status" value="1"/>
</dbReference>
<dbReference type="Proteomes" id="UP001326715">
    <property type="component" value="Chromosome"/>
</dbReference>
<evidence type="ECO:0000313" key="3">
    <source>
        <dbReference type="EMBL" id="WQG86732.1"/>
    </source>
</evidence>
<dbReference type="InterPro" id="IPR045398">
    <property type="entry name" value="DUF6515"/>
</dbReference>
<organism evidence="2 4">
    <name type="scientific">Chitinophaga sancti</name>
    <dbReference type="NCBI Taxonomy" id="1004"/>
    <lineage>
        <taxon>Bacteria</taxon>
        <taxon>Pseudomonadati</taxon>
        <taxon>Bacteroidota</taxon>
        <taxon>Chitinophagia</taxon>
        <taxon>Chitinophagales</taxon>
        <taxon>Chitinophagaceae</taxon>
        <taxon>Chitinophaga</taxon>
    </lineage>
</organism>
<name>A0A1K1Q5Y7_9BACT</name>
<dbReference type="EMBL" id="CP140154">
    <property type="protein sequence ID" value="WQG86732.1"/>
    <property type="molecule type" value="Genomic_DNA"/>
</dbReference>